<dbReference type="InterPro" id="IPR023210">
    <property type="entry name" value="NADP_OxRdtase_dom"/>
</dbReference>
<evidence type="ECO:0000259" key="4">
    <source>
        <dbReference type="Pfam" id="PF00248"/>
    </source>
</evidence>
<dbReference type="Proteomes" id="UP000030466">
    <property type="component" value="Unassembled WGS sequence"/>
</dbReference>
<keyword evidence="2" id="KW-0521">NADP</keyword>
<evidence type="ECO:0000256" key="2">
    <source>
        <dbReference type="ARBA" id="ARBA00022857"/>
    </source>
</evidence>
<reference evidence="5 6" key="1">
    <citation type="journal article" date="2003" name="Int. J. Syst. Evol. Microbiol.">
        <title>Kocuria polaris sp. nov., an orange-pigmented psychrophilic bacterium isolated from an Antarctic cyanobacterial mat sample.</title>
        <authorList>
            <person name="Reddy G.S."/>
            <person name="Prakash J.S."/>
            <person name="Prabahar V."/>
            <person name="Matsumoto G.I."/>
            <person name="Stackebrandt E."/>
            <person name="Shivaji S."/>
        </authorList>
    </citation>
    <scope>NUCLEOTIDE SEQUENCE [LARGE SCALE GENOMIC DNA]</scope>
    <source>
        <strain evidence="5 6">CMS 76or</strain>
    </source>
</reference>
<comment type="caution">
    <text evidence="5">The sequence shown here is derived from an EMBL/GenBank/DDBJ whole genome shotgun (WGS) entry which is preliminary data.</text>
</comment>
<evidence type="ECO:0000313" key="5">
    <source>
        <dbReference type="EMBL" id="KHD98024.1"/>
    </source>
</evidence>
<protein>
    <submittedName>
        <fullName evidence="5">Aldo/keto reductase</fullName>
    </submittedName>
</protein>
<organism evidence="5 6">
    <name type="scientific">Kocuria rosea subsp. polaris</name>
    <dbReference type="NCBI Taxonomy" id="136273"/>
    <lineage>
        <taxon>Bacteria</taxon>
        <taxon>Bacillati</taxon>
        <taxon>Actinomycetota</taxon>
        <taxon>Actinomycetes</taxon>
        <taxon>Micrococcales</taxon>
        <taxon>Micrococcaceae</taxon>
        <taxon>Kocuria</taxon>
    </lineage>
</organism>
<dbReference type="GO" id="GO:0016491">
    <property type="term" value="F:oxidoreductase activity"/>
    <property type="evidence" value="ECO:0007669"/>
    <property type="project" value="UniProtKB-KW"/>
</dbReference>
<dbReference type="Pfam" id="PF00248">
    <property type="entry name" value="Aldo_ket_red"/>
    <property type="match status" value="1"/>
</dbReference>
<evidence type="ECO:0000313" key="6">
    <source>
        <dbReference type="Proteomes" id="UP000030466"/>
    </source>
</evidence>
<dbReference type="InterPro" id="IPR036812">
    <property type="entry name" value="NAD(P)_OxRdtase_dom_sf"/>
</dbReference>
<dbReference type="EMBL" id="JSUH01000004">
    <property type="protein sequence ID" value="KHD98024.1"/>
    <property type="molecule type" value="Genomic_DNA"/>
</dbReference>
<dbReference type="GO" id="GO:0051596">
    <property type="term" value="P:methylglyoxal catabolic process"/>
    <property type="evidence" value="ECO:0007669"/>
    <property type="project" value="TreeGrafter"/>
</dbReference>
<evidence type="ECO:0000256" key="3">
    <source>
        <dbReference type="ARBA" id="ARBA00023002"/>
    </source>
</evidence>
<dbReference type="SUPFAM" id="SSF51430">
    <property type="entry name" value="NAD(P)-linked oxidoreductase"/>
    <property type="match status" value="1"/>
</dbReference>
<evidence type="ECO:0000256" key="1">
    <source>
        <dbReference type="ARBA" id="ARBA00006515"/>
    </source>
</evidence>
<name>A0A0A6VVX3_KOCRO</name>
<gene>
    <name evidence="5" type="ORF">GY22_05550</name>
</gene>
<keyword evidence="3" id="KW-0560">Oxidoreductase</keyword>
<feature type="domain" description="NADP-dependent oxidoreductase" evidence="4">
    <location>
        <begin position="35"/>
        <end position="342"/>
    </location>
</feature>
<accession>A0A0A6VVX3</accession>
<dbReference type="PANTHER" id="PTHR43150:SF4">
    <property type="entry name" value="L-GLYCERALDEHYDE 3-PHOSPHATE REDUCTASE"/>
    <property type="match status" value="1"/>
</dbReference>
<dbReference type="PANTHER" id="PTHR43150">
    <property type="entry name" value="HYPERKINETIC, ISOFORM M"/>
    <property type="match status" value="1"/>
</dbReference>
<comment type="similarity">
    <text evidence="1">Belongs to the shaker potassium channel beta subunit family.</text>
</comment>
<sequence>MRTYGPDVPYLPADDRYETMPFRRVGDSGLKLPVISLGLWHNFGDDKPLATQRATLRRAFDLGVTHFDLANNYGPPAGAAELNFGRILAQDLAPYRDELVISSKAGWTMGPGPYHFGGSRKYLVSSLDQSLQRMGLDHVDIFYHHRPDPDTPLEETMRALDHIVRSGRALYVGISSYNAELTLRAQQIMRELGTPLLIHQPSYSMLNRWIESPGPSGTSLLGALTEAGMGSIVFSPLAQGMLTDRYLDGVPEGSRAAAEKSLNPEWLTGTTLEKVRGLHEIAAARGQSLAQMAIAWVLREQADGQVTTALVGASSPQQLEDSVGAVHHLSFTPEELESIDRLATDSDINIWAGARDSKTA</sequence>
<dbReference type="AlphaFoldDB" id="A0A0A6VVX3"/>
<proteinExistence type="inferred from homology"/>
<dbReference type="InterPro" id="IPR005399">
    <property type="entry name" value="K_chnl_volt-dep_bsu_KCNAB-rel"/>
</dbReference>
<dbReference type="Gene3D" id="3.20.20.100">
    <property type="entry name" value="NADP-dependent oxidoreductase domain"/>
    <property type="match status" value="1"/>
</dbReference>
<keyword evidence="6" id="KW-1185">Reference proteome</keyword>